<dbReference type="Pfam" id="PF07007">
    <property type="entry name" value="LprI"/>
    <property type="match status" value="1"/>
</dbReference>
<accession>A0AA92JX77</accession>
<evidence type="ECO:0000313" key="3">
    <source>
        <dbReference type="EMBL" id="QOK99391.1"/>
    </source>
</evidence>
<dbReference type="PROSITE" id="PS51257">
    <property type="entry name" value="PROKAR_LIPOPROTEIN"/>
    <property type="match status" value="1"/>
</dbReference>
<proteinExistence type="predicted"/>
<feature type="chain" id="PRO_5041649647" evidence="1">
    <location>
        <begin position="25"/>
        <end position="176"/>
    </location>
</feature>
<gene>
    <name evidence="3" type="ORF">HF909_24015</name>
</gene>
<sequence>MPMRTQTLLLLLAAFLACGTVAHASTDCDNPVTSAEVAECADREHSAAEQRLNAVYSQVLASLHRVDAEYLRSYPNHHPLRAAASLAAAQRAWLTFRRQSCHVEELVALSGNPNQGDLSAIAVTTCESRLSSARTVELENLASAYDIALGEEPAASIIRTGSGPRHRLPAAAHVER</sequence>
<reference evidence="4" key="1">
    <citation type="submission" date="2020-04" db="EMBL/GenBank/DDBJ databases">
        <title>Ralstonia solanacearum UW576, UW763, UW773, and UW774.</title>
        <authorList>
            <person name="Steidl O."/>
            <person name="Truchon A."/>
            <person name="Allen C."/>
        </authorList>
    </citation>
    <scope>NUCLEOTIDE SEQUENCE [LARGE SCALE GENOMIC DNA]</scope>
    <source>
        <strain evidence="4">UW774</strain>
        <plasmid evidence="4">pUW774mp</plasmid>
    </source>
</reference>
<name>A0AA92JX77_RALSL</name>
<keyword evidence="1" id="KW-0732">Signal</keyword>
<evidence type="ECO:0000259" key="2">
    <source>
        <dbReference type="Pfam" id="PF07007"/>
    </source>
</evidence>
<keyword evidence="3" id="KW-0614">Plasmid</keyword>
<protein>
    <submittedName>
        <fullName evidence="3">DUF1311 domain-containing protein</fullName>
    </submittedName>
</protein>
<evidence type="ECO:0000313" key="4">
    <source>
        <dbReference type="Proteomes" id="UP000593970"/>
    </source>
</evidence>
<geneLocation type="plasmid" evidence="3 4">
    <name>pUW774mp</name>
</geneLocation>
<dbReference type="EMBL" id="CP051170">
    <property type="protein sequence ID" value="QOK99391.1"/>
    <property type="molecule type" value="Genomic_DNA"/>
</dbReference>
<feature type="signal peptide" evidence="1">
    <location>
        <begin position="1"/>
        <end position="24"/>
    </location>
</feature>
<dbReference type="AlphaFoldDB" id="A0AA92JX77"/>
<dbReference type="Gene3D" id="1.20.1270.180">
    <property type="match status" value="1"/>
</dbReference>
<dbReference type="Proteomes" id="UP000593970">
    <property type="component" value="Plasmid pUW774mp"/>
</dbReference>
<dbReference type="InterPro" id="IPR009739">
    <property type="entry name" value="LprI-like_N"/>
</dbReference>
<evidence type="ECO:0000256" key="1">
    <source>
        <dbReference type="SAM" id="SignalP"/>
    </source>
</evidence>
<organism evidence="3 4">
    <name type="scientific">Ralstonia solanacearum</name>
    <name type="common">Pseudomonas solanacearum</name>
    <dbReference type="NCBI Taxonomy" id="305"/>
    <lineage>
        <taxon>Bacteria</taxon>
        <taxon>Pseudomonadati</taxon>
        <taxon>Pseudomonadota</taxon>
        <taxon>Betaproteobacteria</taxon>
        <taxon>Burkholderiales</taxon>
        <taxon>Burkholderiaceae</taxon>
        <taxon>Ralstonia</taxon>
        <taxon>Ralstonia solanacearum species complex</taxon>
    </lineage>
</organism>
<feature type="domain" description="Lysozyme inhibitor LprI-like N-terminal" evidence="2">
    <location>
        <begin position="28"/>
        <end position="138"/>
    </location>
</feature>